<name>A0A5B0LUX0_PUCGR</name>
<keyword evidence="5 10" id="KW-0999">Mitochondrion inner membrane</keyword>
<dbReference type="PANTHER" id="PTHR32198:SF2">
    <property type="entry name" value="MITOCHONDRIAL ESCAPE PROTEIN 2"/>
    <property type="match status" value="1"/>
</dbReference>
<evidence type="ECO:0000256" key="8">
    <source>
        <dbReference type="ARBA" id="ARBA00023136"/>
    </source>
</evidence>
<dbReference type="InterPro" id="IPR039627">
    <property type="entry name" value="Yme2_C"/>
</dbReference>
<evidence type="ECO:0000313" key="13">
    <source>
        <dbReference type="EMBL" id="KAA1067610.1"/>
    </source>
</evidence>
<organism evidence="13 14">
    <name type="scientific">Puccinia graminis f. sp. tritici</name>
    <dbReference type="NCBI Taxonomy" id="56615"/>
    <lineage>
        <taxon>Eukaryota</taxon>
        <taxon>Fungi</taxon>
        <taxon>Dikarya</taxon>
        <taxon>Basidiomycota</taxon>
        <taxon>Pucciniomycotina</taxon>
        <taxon>Pucciniomycetes</taxon>
        <taxon>Pucciniales</taxon>
        <taxon>Pucciniaceae</taxon>
        <taxon>Puccinia</taxon>
    </lineage>
</organism>
<dbReference type="Gene3D" id="3.40.50.300">
    <property type="entry name" value="P-loop containing nucleotide triphosphate hydrolases"/>
    <property type="match status" value="1"/>
</dbReference>
<evidence type="ECO:0000256" key="6">
    <source>
        <dbReference type="ARBA" id="ARBA00022989"/>
    </source>
</evidence>
<comment type="similarity">
    <text evidence="2 10">Belongs to the YME2 family.</text>
</comment>
<evidence type="ECO:0000256" key="11">
    <source>
        <dbReference type="SAM" id="Coils"/>
    </source>
</evidence>
<dbReference type="CDD" id="cd12433">
    <property type="entry name" value="RRM_Yme2p_like"/>
    <property type="match status" value="1"/>
</dbReference>
<protein>
    <recommendedName>
        <fullName evidence="3 10">Mitochondrial escape protein 2</fullName>
    </recommendedName>
</protein>
<evidence type="ECO:0000256" key="9">
    <source>
        <dbReference type="ARBA" id="ARBA00025276"/>
    </source>
</evidence>
<dbReference type="OrthoDB" id="10267654at2759"/>
<keyword evidence="14" id="KW-1185">Reference proteome</keyword>
<accession>A0A5B0LUX0</accession>
<keyword evidence="10" id="KW-0694">RNA-binding</keyword>
<keyword evidence="6" id="KW-1133">Transmembrane helix</keyword>
<keyword evidence="11" id="KW-0175">Coiled coil</keyword>
<dbReference type="SUPFAM" id="SSF52540">
    <property type="entry name" value="P-loop containing nucleoside triphosphate hydrolases"/>
    <property type="match status" value="1"/>
</dbReference>
<dbReference type="GO" id="GO:0003723">
    <property type="term" value="F:RNA binding"/>
    <property type="evidence" value="ECO:0007669"/>
    <property type="project" value="UniProtKB-UniRule"/>
</dbReference>
<dbReference type="PANTHER" id="PTHR32198">
    <property type="entry name" value="MITOCHONDRIAL ESCAPE PROTEIN 2"/>
    <property type="match status" value="1"/>
</dbReference>
<keyword evidence="8" id="KW-0472">Membrane</keyword>
<dbReference type="Pfam" id="PF10443">
    <property type="entry name" value="RNA12"/>
    <property type="match status" value="1"/>
</dbReference>
<evidence type="ECO:0000259" key="12">
    <source>
        <dbReference type="Pfam" id="PF10443"/>
    </source>
</evidence>
<evidence type="ECO:0000256" key="3">
    <source>
        <dbReference type="ARBA" id="ARBA00020222"/>
    </source>
</evidence>
<dbReference type="InterPro" id="IPR027417">
    <property type="entry name" value="P-loop_NTPase"/>
</dbReference>
<comment type="caution">
    <text evidence="13">The sequence shown here is derived from an EMBL/GenBank/DDBJ whole genome shotgun (WGS) entry which is preliminary data.</text>
</comment>
<sequence>MKMIHQLLVRRGITPLLSTPTTLLRTGCQSTANIARHRLYASHPVINGHQNGQKSSETWMYFSGIYPISLGRFDFRPRLIGPNLKDLESRLRALMDRSEYPSLEIDQVEPRIKEGGAFVRFASVAPIEPGLLRAHLLAKIDDLNLKPFWLFNSRPDVHLVQGKPWLEDMNMCPNRKVMVEFEGPVLAQEELWTLFRPFGRVKEIHMPTPKDPIQIAHVTLDGIRPAAIARSCLHGLTYRTGPSSSSTRIRILYSPRIHAKTARDWLGSHPKIVLPILALLLGGISYTFFEPIRQFFIKSHIAGTFDLQQNAVFSWLQKETVGRLGFGRDLSGGTDLAGSAVEKERGDAVRELNTWLSGTPGTFFVVLGPKGSGKSQVVQSVLNERGNSLVIDCASLIQDATNDDVVIANLAKSLGYFPQFSFFASVNNAIDMAAAGLVGQKVGFSSSPEDQMHQILDTAEKALRDLAKEASINRQHHHANQTHEVGNAESEKESIARLFQQVMKSIPLSGYLTDKTSDAPVVVLKDFSINASAKHQVLWDCLASWACRLTESGTAHVIFTSENSGALKPLTQAFSTRPVKSIVLTDASTDSALQYVSKRLSTDPNRKSTVLAKDSALIQIVGGRLTDLDLLVQKIESGLDVERAIEEIVRQSMEEIKRKCFVHGDHDQSKLLPWANHQVWDLIKRLSSHDEVPLYPILSETFDDDLSVLSALELTDLITLSTHESKLNLCYCRQEQIMLNTRVLLHWMYVDGETMIRVGKPVYRTAIERLLSQKHFAATHDLNWAKRRMKRAEESIESKLHELIELGKLFPTIYTVGSDRQSWLFGSTLPAQIRWKVKRILDDLDRLEQIVDSAENDVKRAKTTLYSSPPSVVSKKK</sequence>
<feature type="domain" description="Mitochondrial escape protein 2 C-terminal" evidence="12">
    <location>
        <begin position="345"/>
        <end position="728"/>
    </location>
</feature>
<evidence type="ECO:0000313" key="14">
    <source>
        <dbReference type="Proteomes" id="UP000324748"/>
    </source>
</evidence>
<proteinExistence type="inferred from homology"/>
<comment type="subcellular location">
    <subcellularLocation>
        <location evidence="1 10">Mitochondrion inner membrane</location>
        <topology evidence="1 10">Single-pass membrane protein</topology>
    </subcellularLocation>
</comment>
<evidence type="ECO:0000256" key="5">
    <source>
        <dbReference type="ARBA" id="ARBA00022792"/>
    </source>
</evidence>
<dbReference type="Proteomes" id="UP000324748">
    <property type="component" value="Unassembled WGS sequence"/>
</dbReference>
<dbReference type="AlphaFoldDB" id="A0A5B0LUX0"/>
<keyword evidence="7 10" id="KW-0496">Mitochondrion</keyword>
<evidence type="ECO:0000256" key="2">
    <source>
        <dbReference type="ARBA" id="ARBA00010320"/>
    </source>
</evidence>
<evidence type="ECO:0000256" key="4">
    <source>
        <dbReference type="ARBA" id="ARBA00022692"/>
    </source>
</evidence>
<comment type="function">
    <text evidence="9 10">Plays a role in maintaining the mitochondrial genome and in controlling the mtDNA escape. Involved in the regulation of mtDNA nucleotide structure and number. May have a dispensable role in early maturation of pre-rRNA.</text>
</comment>
<evidence type="ECO:0000256" key="10">
    <source>
        <dbReference type="RuleBase" id="RU367108"/>
    </source>
</evidence>
<dbReference type="InterPro" id="IPR034260">
    <property type="entry name" value="Yme2_RRM"/>
</dbReference>
<dbReference type="SUPFAM" id="SSF54928">
    <property type="entry name" value="RNA-binding domain, RBD"/>
    <property type="match status" value="1"/>
</dbReference>
<evidence type="ECO:0000256" key="1">
    <source>
        <dbReference type="ARBA" id="ARBA00004434"/>
    </source>
</evidence>
<dbReference type="GO" id="GO:0005743">
    <property type="term" value="C:mitochondrial inner membrane"/>
    <property type="evidence" value="ECO:0007669"/>
    <property type="project" value="UniProtKB-SubCell"/>
</dbReference>
<dbReference type="InterPro" id="IPR018850">
    <property type="entry name" value="Mt_escape_2_C"/>
</dbReference>
<dbReference type="EMBL" id="VSWC01000184">
    <property type="protein sequence ID" value="KAA1067610.1"/>
    <property type="molecule type" value="Genomic_DNA"/>
</dbReference>
<evidence type="ECO:0000256" key="7">
    <source>
        <dbReference type="ARBA" id="ARBA00023128"/>
    </source>
</evidence>
<gene>
    <name evidence="13" type="primary">YME2_3</name>
    <name evidence="13" type="ORF">PGT21_011296</name>
</gene>
<feature type="coiled-coil region" evidence="11">
    <location>
        <begin position="837"/>
        <end position="864"/>
    </location>
</feature>
<dbReference type="GO" id="GO:0006397">
    <property type="term" value="P:mRNA processing"/>
    <property type="evidence" value="ECO:0007669"/>
    <property type="project" value="UniProtKB-UniRule"/>
</dbReference>
<dbReference type="InterPro" id="IPR035979">
    <property type="entry name" value="RBD_domain_sf"/>
</dbReference>
<reference evidence="13 14" key="1">
    <citation type="submission" date="2019-05" db="EMBL/GenBank/DDBJ databases">
        <title>Emergence of the Ug99 lineage of the wheat stem rust pathogen through somatic hybridization.</title>
        <authorList>
            <person name="Li F."/>
            <person name="Upadhyaya N.M."/>
            <person name="Sperschneider J."/>
            <person name="Matny O."/>
            <person name="Nguyen-Phuc H."/>
            <person name="Mago R."/>
            <person name="Raley C."/>
            <person name="Miller M.E."/>
            <person name="Silverstein K.A.T."/>
            <person name="Henningsen E."/>
            <person name="Hirsch C.D."/>
            <person name="Visser B."/>
            <person name="Pretorius Z.A."/>
            <person name="Steffenson B.J."/>
            <person name="Schwessinger B."/>
            <person name="Dodds P.N."/>
            <person name="Figueroa M."/>
        </authorList>
    </citation>
    <scope>NUCLEOTIDE SEQUENCE [LARGE SCALE GENOMIC DNA]</scope>
    <source>
        <strain evidence="13">21-0</strain>
    </source>
</reference>
<keyword evidence="10" id="KW-0507">mRNA processing</keyword>
<keyword evidence="4" id="KW-0812">Transmembrane</keyword>